<dbReference type="GO" id="GO:0003700">
    <property type="term" value="F:DNA-binding transcription factor activity"/>
    <property type="evidence" value="ECO:0007669"/>
    <property type="project" value="UniProtKB-UniRule"/>
</dbReference>
<evidence type="ECO:0000256" key="1">
    <source>
        <dbReference type="ARBA" id="ARBA00022723"/>
    </source>
</evidence>
<evidence type="ECO:0000259" key="11">
    <source>
        <dbReference type="PROSITE" id="PS50884"/>
    </source>
</evidence>
<keyword evidence="6 9" id="KW-0804">Transcription</keyword>
<evidence type="ECO:0000256" key="3">
    <source>
        <dbReference type="ARBA" id="ARBA00022833"/>
    </source>
</evidence>
<comment type="function">
    <text evidence="9">Transcription factor that binds specifically to a 5'-AA[AG]G-3' consensus core sequence.</text>
</comment>
<evidence type="ECO:0000256" key="4">
    <source>
        <dbReference type="ARBA" id="ARBA00023015"/>
    </source>
</evidence>
<keyword evidence="1 9" id="KW-0479">Metal-binding</keyword>
<evidence type="ECO:0000313" key="13">
    <source>
        <dbReference type="Proteomes" id="UP000541444"/>
    </source>
</evidence>
<dbReference type="Proteomes" id="UP000541444">
    <property type="component" value="Unassembled WGS sequence"/>
</dbReference>
<name>A0A7J7LTY0_9MAGN</name>
<keyword evidence="4 9" id="KW-0805">Transcription regulation</keyword>
<evidence type="ECO:0000256" key="8">
    <source>
        <dbReference type="PROSITE-ProRule" id="PRU00071"/>
    </source>
</evidence>
<accession>A0A7J7LTY0</accession>
<proteinExistence type="predicted"/>
<dbReference type="GO" id="GO:0005634">
    <property type="term" value="C:nucleus"/>
    <property type="evidence" value="ECO:0007669"/>
    <property type="project" value="UniProtKB-SubCell"/>
</dbReference>
<keyword evidence="5 8" id="KW-0238">DNA-binding</keyword>
<feature type="region of interest" description="Disordered" evidence="10">
    <location>
        <begin position="79"/>
        <end position="120"/>
    </location>
</feature>
<organism evidence="12 13">
    <name type="scientific">Kingdonia uniflora</name>
    <dbReference type="NCBI Taxonomy" id="39325"/>
    <lineage>
        <taxon>Eukaryota</taxon>
        <taxon>Viridiplantae</taxon>
        <taxon>Streptophyta</taxon>
        <taxon>Embryophyta</taxon>
        <taxon>Tracheophyta</taxon>
        <taxon>Spermatophyta</taxon>
        <taxon>Magnoliopsida</taxon>
        <taxon>Ranunculales</taxon>
        <taxon>Circaeasteraceae</taxon>
        <taxon>Kingdonia</taxon>
    </lineage>
</organism>
<evidence type="ECO:0000256" key="9">
    <source>
        <dbReference type="RuleBase" id="RU369094"/>
    </source>
</evidence>
<dbReference type="PANTHER" id="PTHR31992">
    <property type="entry name" value="DOF ZINC FINGER PROTEIN DOF1.4-RELATED"/>
    <property type="match status" value="1"/>
</dbReference>
<gene>
    <name evidence="12" type="ORF">GIB67_033353</name>
</gene>
<reference evidence="12 13" key="1">
    <citation type="journal article" date="2020" name="IScience">
        <title>Genome Sequencing of the Endangered Kingdonia uniflora (Circaeasteraceae, Ranunculales) Reveals Potential Mechanisms of Evolutionary Specialization.</title>
        <authorList>
            <person name="Sun Y."/>
            <person name="Deng T."/>
            <person name="Zhang A."/>
            <person name="Moore M.J."/>
            <person name="Landis J.B."/>
            <person name="Lin N."/>
            <person name="Zhang H."/>
            <person name="Zhang X."/>
            <person name="Huang J."/>
            <person name="Zhang X."/>
            <person name="Sun H."/>
            <person name="Wang H."/>
        </authorList>
    </citation>
    <scope>NUCLEOTIDE SEQUENCE [LARGE SCALE GENOMIC DNA]</scope>
    <source>
        <strain evidence="12">TB1705</strain>
        <tissue evidence="12">Leaf</tissue>
    </source>
</reference>
<keyword evidence="2 8" id="KW-0863">Zinc-finger</keyword>
<feature type="compositionally biased region" description="Low complexity" evidence="10">
    <location>
        <begin position="104"/>
        <end position="120"/>
    </location>
</feature>
<dbReference type="AlphaFoldDB" id="A0A7J7LTY0"/>
<evidence type="ECO:0000256" key="7">
    <source>
        <dbReference type="ARBA" id="ARBA00023242"/>
    </source>
</evidence>
<comment type="subcellular location">
    <subcellularLocation>
        <location evidence="8 9">Nucleus</location>
    </subcellularLocation>
</comment>
<dbReference type="InterPro" id="IPR003851">
    <property type="entry name" value="Znf_Dof"/>
</dbReference>
<dbReference type="OrthoDB" id="1927254at2759"/>
<evidence type="ECO:0000256" key="2">
    <source>
        <dbReference type="ARBA" id="ARBA00022771"/>
    </source>
</evidence>
<dbReference type="PROSITE" id="PS01361">
    <property type="entry name" value="ZF_DOF_1"/>
    <property type="match status" value="1"/>
</dbReference>
<feature type="region of interest" description="Disordered" evidence="10">
    <location>
        <begin position="1"/>
        <end position="35"/>
    </location>
</feature>
<feature type="domain" description="Dof-type" evidence="11">
    <location>
        <begin position="38"/>
        <end position="92"/>
    </location>
</feature>
<evidence type="ECO:0000256" key="10">
    <source>
        <dbReference type="SAM" id="MobiDB-lite"/>
    </source>
</evidence>
<evidence type="ECO:0000313" key="12">
    <source>
        <dbReference type="EMBL" id="KAF6145994.1"/>
    </source>
</evidence>
<keyword evidence="7 8" id="KW-0539">Nucleus</keyword>
<dbReference type="PANTHER" id="PTHR31992:SF301">
    <property type="entry name" value="DOF ZINC FINGER PROTEIN DOF3.7"/>
    <property type="match status" value="1"/>
</dbReference>
<comment type="caution">
    <text evidence="12">The sequence shown here is derived from an EMBL/GenBank/DDBJ whole genome shotgun (WGS) entry which is preliminary data.</text>
</comment>
<dbReference type="PROSITE" id="PS50884">
    <property type="entry name" value="ZF_DOF_2"/>
    <property type="match status" value="1"/>
</dbReference>
<feature type="compositionally biased region" description="Basic and acidic residues" evidence="10">
    <location>
        <begin position="21"/>
        <end position="33"/>
    </location>
</feature>
<evidence type="ECO:0000256" key="5">
    <source>
        <dbReference type="ARBA" id="ARBA00023125"/>
    </source>
</evidence>
<keyword evidence="3 9" id="KW-0862">Zinc</keyword>
<protein>
    <recommendedName>
        <fullName evidence="9">Dof zinc finger protein</fullName>
    </recommendedName>
</protein>
<sequence length="210" mass="23460">MDTSGQWPKVMESNETYQRPMLEERRARQDQKGGDIALNCPRCNSANTKFCYYNNYSLTQPRYYCKTCKRYWTQGGTLRNVPVGGGTRKNKRSSSSKKQLDSTPQSSSSPNPIIIEPQNPNSFSFSRGLTSFISMPIQDTNTTYPSGFGLEGLQGVQGSGINSTSRLLFPFQDLRQASNTSHEFGEHRAQQADPAIGYWSGMIGDASWPN</sequence>
<evidence type="ECO:0000256" key="6">
    <source>
        <dbReference type="ARBA" id="ARBA00023163"/>
    </source>
</evidence>
<dbReference type="Pfam" id="PF02701">
    <property type="entry name" value="Zn_ribbon_Dof"/>
    <property type="match status" value="1"/>
</dbReference>
<dbReference type="EMBL" id="JACGCM010002017">
    <property type="protein sequence ID" value="KAF6145994.1"/>
    <property type="molecule type" value="Genomic_DNA"/>
</dbReference>
<keyword evidence="13" id="KW-1185">Reference proteome</keyword>
<dbReference type="GO" id="GO:0003677">
    <property type="term" value="F:DNA binding"/>
    <property type="evidence" value="ECO:0007669"/>
    <property type="project" value="UniProtKB-UniRule"/>
</dbReference>
<dbReference type="InterPro" id="IPR045174">
    <property type="entry name" value="Dof"/>
</dbReference>
<dbReference type="GO" id="GO:0008270">
    <property type="term" value="F:zinc ion binding"/>
    <property type="evidence" value="ECO:0007669"/>
    <property type="project" value="UniProtKB-KW"/>
</dbReference>